<sequence length="83" mass="9870">MNTDYLNRVALFLKREMPDTGELIIVKDDKVFFMVPEGQAFQPFYEAVFKSVTKHTKKRKREADIHCCVWSPTQERDFMIPKK</sequence>
<proteinExistence type="predicted"/>
<evidence type="ECO:0000313" key="2">
    <source>
        <dbReference type="Proteomes" id="UP000251402"/>
    </source>
</evidence>
<dbReference type="RefSeq" id="WP_112570274.1">
    <property type="nucleotide sequence ID" value="NZ_CP043450.1"/>
</dbReference>
<protein>
    <submittedName>
        <fullName evidence="1">Uncharacterized protein</fullName>
    </submittedName>
</protein>
<organism evidence="1 2">
    <name type="scientific">Mucilaginibacter rubeus</name>
    <dbReference type="NCBI Taxonomy" id="2027860"/>
    <lineage>
        <taxon>Bacteria</taxon>
        <taxon>Pseudomonadati</taxon>
        <taxon>Bacteroidota</taxon>
        <taxon>Sphingobacteriia</taxon>
        <taxon>Sphingobacteriales</taxon>
        <taxon>Sphingobacteriaceae</taxon>
        <taxon>Mucilaginibacter</taxon>
    </lineage>
</organism>
<dbReference type="KEGG" id="mrub:DEO27_007950"/>
<reference evidence="1" key="1">
    <citation type="submission" date="2019-08" db="EMBL/GenBank/DDBJ databases">
        <title>Comparative genome analysis confer to the adaptation heavy metal polluted environment.</title>
        <authorList>
            <person name="Li Y."/>
        </authorList>
    </citation>
    <scope>NUCLEOTIDE SEQUENCE [LARGE SCALE GENOMIC DNA]</scope>
    <source>
        <strain evidence="1">P1</strain>
    </source>
</reference>
<gene>
    <name evidence="1" type="ORF">DEO27_007950</name>
</gene>
<dbReference type="Proteomes" id="UP000251402">
    <property type="component" value="Chromosome"/>
</dbReference>
<accession>A0A5C1HVJ6</accession>
<keyword evidence="2" id="KW-1185">Reference proteome</keyword>
<name>A0A5C1HVJ6_9SPHI</name>
<dbReference type="EMBL" id="CP043450">
    <property type="protein sequence ID" value="QEM09956.1"/>
    <property type="molecule type" value="Genomic_DNA"/>
</dbReference>
<dbReference type="AlphaFoldDB" id="A0A5C1HVJ6"/>
<evidence type="ECO:0000313" key="1">
    <source>
        <dbReference type="EMBL" id="QEM09956.1"/>
    </source>
</evidence>
<dbReference type="OrthoDB" id="798960at2"/>